<dbReference type="AlphaFoldDB" id="A0A2H1WR91"/>
<reference evidence="1" key="1">
    <citation type="submission" date="2016-07" db="EMBL/GenBank/DDBJ databases">
        <authorList>
            <person name="Bretaudeau A."/>
        </authorList>
    </citation>
    <scope>NUCLEOTIDE SEQUENCE</scope>
    <source>
        <strain evidence="1">Rice</strain>
        <tissue evidence="1">Whole body</tissue>
    </source>
</reference>
<proteinExistence type="predicted"/>
<evidence type="ECO:0000313" key="1">
    <source>
        <dbReference type="EMBL" id="SOQ55590.1"/>
    </source>
</evidence>
<dbReference type="EMBL" id="ODYU01010463">
    <property type="protein sequence ID" value="SOQ55590.1"/>
    <property type="molecule type" value="Genomic_DNA"/>
</dbReference>
<accession>A0A2H1WR91</accession>
<protein>
    <submittedName>
        <fullName evidence="1">SFRICE_022768</fullName>
    </submittedName>
</protein>
<gene>
    <name evidence="1" type="ORF">SFRICE_022768</name>
</gene>
<organism evidence="1">
    <name type="scientific">Spodoptera frugiperda</name>
    <name type="common">Fall armyworm</name>
    <dbReference type="NCBI Taxonomy" id="7108"/>
    <lineage>
        <taxon>Eukaryota</taxon>
        <taxon>Metazoa</taxon>
        <taxon>Ecdysozoa</taxon>
        <taxon>Arthropoda</taxon>
        <taxon>Hexapoda</taxon>
        <taxon>Insecta</taxon>
        <taxon>Pterygota</taxon>
        <taxon>Neoptera</taxon>
        <taxon>Endopterygota</taxon>
        <taxon>Lepidoptera</taxon>
        <taxon>Glossata</taxon>
        <taxon>Ditrysia</taxon>
        <taxon>Noctuoidea</taxon>
        <taxon>Noctuidae</taxon>
        <taxon>Amphipyrinae</taxon>
        <taxon>Spodoptera</taxon>
    </lineage>
</organism>
<name>A0A2H1WR91_SPOFR</name>
<sequence>MTYYASGEVRGSIRLLLTKNHPVPTPAFLARTPVNLLARKRVDGLLDVVIAAAHGHPKHQRRYKCVAGLLGVRNLRVVGESEIGKRVRGITPIEPAHACRSMALPLTFSKENESNPALPLPYTKPLIQFKPRYANASSQPAGINKNIQIASFGSKPAKTNTICYRNKHNKLRYRRIIKQAIVTLIPARTVSTSVTIIDGGDRT</sequence>